<proteinExistence type="predicted"/>
<gene>
    <name evidence="3" type="ORF">HK103_003451</name>
</gene>
<dbReference type="AlphaFoldDB" id="A0AAD5UKU5"/>
<dbReference type="Proteomes" id="UP001210925">
    <property type="component" value="Unassembled WGS sequence"/>
</dbReference>
<name>A0AAD5UKU5_9FUNG</name>
<protein>
    <submittedName>
        <fullName evidence="3">Uncharacterized protein</fullName>
    </submittedName>
</protein>
<dbReference type="EMBL" id="JADGKB010000025">
    <property type="protein sequence ID" value="KAJ3258662.1"/>
    <property type="molecule type" value="Genomic_DNA"/>
</dbReference>
<sequence length="221" mass="22918">MKFLLVALLSTIVGISAQTTGSSGSTTGSAGSTTGSGNSTTGTGSTSGGTTSGSTNGSTSSGDGCDPTEQLCPNVNCDQPQTTGLVLIASPNSTTYYFTGNPINITYTFTATSNPEPTGTNTWTPWGNATRGTTTIMLQLNNVVPGNYDVLALTDGIDPTQKSQIGPKISCVADGWPYSTFNTFALLQPQTFLPYQDPYPPYTSSAEKLSVFIGFIVLFLL</sequence>
<feature type="compositionally biased region" description="Low complexity" evidence="1">
    <location>
        <begin position="52"/>
        <end position="64"/>
    </location>
</feature>
<organism evidence="3 4">
    <name type="scientific">Boothiomyces macroporosus</name>
    <dbReference type="NCBI Taxonomy" id="261099"/>
    <lineage>
        <taxon>Eukaryota</taxon>
        <taxon>Fungi</taxon>
        <taxon>Fungi incertae sedis</taxon>
        <taxon>Chytridiomycota</taxon>
        <taxon>Chytridiomycota incertae sedis</taxon>
        <taxon>Chytridiomycetes</taxon>
        <taxon>Rhizophydiales</taxon>
        <taxon>Terramycetaceae</taxon>
        <taxon>Boothiomyces</taxon>
    </lineage>
</organism>
<feature type="chain" id="PRO_5042119182" evidence="2">
    <location>
        <begin position="18"/>
        <end position="221"/>
    </location>
</feature>
<keyword evidence="2" id="KW-0732">Signal</keyword>
<evidence type="ECO:0000256" key="2">
    <source>
        <dbReference type="SAM" id="SignalP"/>
    </source>
</evidence>
<comment type="caution">
    <text evidence="3">The sequence shown here is derived from an EMBL/GenBank/DDBJ whole genome shotgun (WGS) entry which is preliminary data.</text>
</comment>
<evidence type="ECO:0000313" key="4">
    <source>
        <dbReference type="Proteomes" id="UP001210925"/>
    </source>
</evidence>
<evidence type="ECO:0000256" key="1">
    <source>
        <dbReference type="SAM" id="MobiDB-lite"/>
    </source>
</evidence>
<feature type="signal peptide" evidence="2">
    <location>
        <begin position="1"/>
        <end position="17"/>
    </location>
</feature>
<accession>A0AAD5UKU5</accession>
<keyword evidence="4" id="KW-1185">Reference proteome</keyword>
<feature type="compositionally biased region" description="Low complexity" evidence="1">
    <location>
        <begin position="19"/>
        <end position="44"/>
    </location>
</feature>
<feature type="region of interest" description="Disordered" evidence="1">
    <location>
        <begin position="19"/>
        <end position="66"/>
    </location>
</feature>
<evidence type="ECO:0000313" key="3">
    <source>
        <dbReference type="EMBL" id="KAJ3258662.1"/>
    </source>
</evidence>
<reference evidence="3" key="1">
    <citation type="submission" date="2020-05" db="EMBL/GenBank/DDBJ databases">
        <title>Phylogenomic resolution of chytrid fungi.</title>
        <authorList>
            <person name="Stajich J.E."/>
            <person name="Amses K."/>
            <person name="Simmons R."/>
            <person name="Seto K."/>
            <person name="Myers J."/>
            <person name="Bonds A."/>
            <person name="Quandt C.A."/>
            <person name="Barry K."/>
            <person name="Liu P."/>
            <person name="Grigoriev I."/>
            <person name="Longcore J.E."/>
            <person name="James T.Y."/>
        </authorList>
    </citation>
    <scope>NUCLEOTIDE SEQUENCE</scope>
    <source>
        <strain evidence="3">PLAUS21</strain>
    </source>
</reference>